<dbReference type="Proteomes" id="UP000828048">
    <property type="component" value="Chromosome 8"/>
</dbReference>
<gene>
    <name evidence="1" type="ORF">Vadar_009138</name>
</gene>
<comment type="caution">
    <text evidence="1">The sequence shown here is derived from an EMBL/GenBank/DDBJ whole genome shotgun (WGS) entry which is preliminary data.</text>
</comment>
<evidence type="ECO:0000313" key="2">
    <source>
        <dbReference type="Proteomes" id="UP000828048"/>
    </source>
</evidence>
<reference evidence="1 2" key="1">
    <citation type="journal article" date="2021" name="Hortic Res">
        <title>High-quality reference genome and annotation aids understanding of berry development for evergreen blueberry (Vaccinium darrowii).</title>
        <authorList>
            <person name="Yu J."/>
            <person name="Hulse-Kemp A.M."/>
            <person name="Babiker E."/>
            <person name="Staton M."/>
        </authorList>
    </citation>
    <scope>NUCLEOTIDE SEQUENCE [LARGE SCALE GENOMIC DNA]</scope>
    <source>
        <strain evidence="2">cv. NJ 8807/NJ 8810</strain>
        <tissue evidence="1">Young leaf</tissue>
    </source>
</reference>
<organism evidence="1 2">
    <name type="scientific">Vaccinium darrowii</name>
    <dbReference type="NCBI Taxonomy" id="229202"/>
    <lineage>
        <taxon>Eukaryota</taxon>
        <taxon>Viridiplantae</taxon>
        <taxon>Streptophyta</taxon>
        <taxon>Embryophyta</taxon>
        <taxon>Tracheophyta</taxon>
        <taxon>Spermatophyta</taxon>
        <taxon>Magnoliopsida</taxon>
        <taxon>eudicotyledons</taxon>
        <taxon>Gunneridae</taxon>
        <taxon>Pentapetalae</taxon>
        <taxon>asterids</taxon>
        <taxon>Ericales</taxon>
        <taxon>Ericaceae</taxon>
        <taxon>Vaccinioideae</taxon>
        <taxon>Vaccinieae</taxon>
        <taxon>Vaccinium</taxon>
    </lineage>
</organism>
<evidence type="ECO:0000313" key="1">
    <source>
        <dbReference type="EMBL" id="KAH7851259.1"/>
    </source>
</evidence>
<accession>A0ACB7YDY4</accession>
<dbReference type="EMBL" id="CM037158">
    <property type="protein sequence ID" value="KAH7851259.1"/>
    <property type="molecule type" value="Genomic_DNA"/>
</dbReference>
<protein>
    <submittedName>
        <fullName evidence="1">Uncharacterized protein</fullName>
    </submittedName>
</protein>
<name>A0ACB7YDY4_9ERIC</name>
<sequence length="807" mass="89296">MELIPHFFLLFSLARTVFSSQPTIASLSSDALSLLAFKSAISYDPNKLLSNWNLSTPHCTWYGVLCSPTSKRVISLQLSNANVEGTLSPSIANLAKLKTLSMPRNLFKGQIPSQIGQLQRLQALELQENGFSGPIPYQKFGNCEFLEHLKLSSNSFRGRIPLDIGKCSNLRTLLLDGNAFEGGIPIEIGRISELRILDVSRNSLILRIPRELGDCKKLSAVKLISLEYLGSFWNDSNAFFGDIPAEVLLLPSLEIFWAPRANLGGSLPSSGWSEFCSLRVLNLGGNDLKGTIPGSISMCKNLTFLDLSSNGLVGSLPDNVGDLRDLEWISLRENNLTGEISDQLGHLTSLTYLDLSHNSLTGSIPVSLANDTNLQVVLLDHNMLSGEIPALFSILPNLIHFDVSFNNLSGHIPHLKHANGCDNYIGNRFLSPCPDNYSATPLGTYSSPPTGLPVPLVPQCCRHSKLKPFVIATVTLVSVVFFIIVVIVLFFILRRRKLPRPTTLRRKEVVTLADTPVELTYDNVVRATGNFGINNLIGTGGFGSTYKAELVSGFHLAVKRLSIGRCHGIQQFDAEIRTLGRIRHGNLVTLIGYYVGEDEMFLIYNYLAGGNLDTFIHRRSGKNVEWPVIHKIAIDIAKALAFLHYSSVPRIVHRDIKPSNILLDDDFNAYLSDFGWARLLEVFETHVTTDVAGTYGYVAPEYAATRRVSDKADVYSFGVVLLELMSRKKSLDPSFSEYGNGFNIVPWAQLLIQEERFSELFSPELWDCGPRENLLGMLRLASACTVEPLSVRPSMKQVLNKLKKLNS</sequence>
<proteinExistence type="predicted"/>
<keyword evidence="2" id="KW-1185">Reference proteome</keyword>